<feature type="compositionally biased region" description="Polar residues" evidence="1">
    <location>
        <begin position="130"/>
        <end position="141"/>
    </location>
</feature>
<evidence type="ECO:0000313" key="2">
    <source>
        <dbReference type="EMBL" id="KAI0303475.1"/>
    </source>
</evidence>
<dbReference type="AlphaFoldDB" id="A0AAD4M5X0"/>
<evidence type="ECO:0000256" key="1">
    <source>
        <dbReference type="SAM" id="MobiDB-lite"/>
    </source>
</evidence>
<protein>
    <submittedName>
        <fullName evidence="2">Uncharacterized protein</fullName>
    </submittedName>
</protein>
<feature type="region of interest" description="Disordered" evidence="1">
    <location>
        <begin position="130"/>
        <end position="149"/>
    </location>
</feature>
<evidence type="ECO:0000313" key="3">
    <source>
        <dbReference type="Proteomes" id="UP001203297"/>
    </source>
</evidence>
<keyword evidence="3" id="KW-1185">Reference proteome</keyword>
<feature type="compositionally biased region" description="Polar residues" evidence="1">
    <location>
        <begin position="64"/>
        <end position="73"/>
    </location>
</feature>
<dbReference type="EMBL" id="WTXG01000009">
    <property type="protein sequence ID" value="KAI0303475.1"/>
    <property type="molecule type" value="Genomic_DNA"/>
</dbReference>
<feature type="region of interest" description="Disordered" evidence="1">
    <location>
        <begin position="1"/>
        <end position="73"/>
    </location>
</feature>
<proteinExistence type="predicted"/>
<reference evidence="2" key="1">
    <citation type="journal article" date="2022" name="New Phytol.">
        <title>Evolutionary transition to the ectomycorrhizal habit in the genomes of a hyperdiverse lineage of mushroom-forming fungi.</title>
        <authorList>
            <person name="Looney B."/>
            <person name="Miyauchi S."/>
            <person name="Morin E."/>
            <person name="Drula E."/>
            <person name="Courty P.E."/>
            <person name="Kohler A."/>
            <person name="Kuo A."/>
            <person name="LaButti K."/>
            <person name="Pangilinan J."/>
            <person name="Lipzen A."/>
            <person name="Riley R."/>
            <person name="Andreopoulos W."/>
            <person name="He G."/>
            <person name="Johnson J."/>
            <person name="Nolan M."/>
            <person name="Tritt A."/>
            <person name="Barry K.W."/>
            <person name="Grigoriev I.V."/>
            <person name="Nagy L.G."/>
            <person name="Hibbett D."/>
            <person name="Henrissat B."/>
            <person name="Matheny P.B."/>
            <person name="Labbe J."/>
            <person name="Martin F.M."/>
        </authorList>
    </citation>
    <scope>NUCLEOTIDE SEQUENCE</scope>
    <source>
        <strain evidence="2">BPL690</strain>
    </source>
</reference>
<dbReference type="Proteomes" id="UP001203297">
    <property type="component" value="Unassembled WGS sequence"/>
</dbReference>
<sequence>MPKQAGAHPIQTPPTVTAPEDDDSIQSFSSSSCEPLPAVDTVKRALDVSTPRDSAVPDTLPGAGSSSKSRDTTPITLAQAFSTQRVAQKETPNVATTWKTDELSCDVMARHSAPLIEDVSAGDDISVVTTSDQVQESSQAPTGLDSFDGPIVMAETKDTGTTPRVSDCLLLSKRILVTVCSPHYRL</sequence>
<gene>
    <name evidence="2" type="ORF">B0F90DRAFT_1376696</name>
</gene>
<organism evidence="2 3">
    <name type="scientific">Multifurca ochricompacta</name>
    <dbReference type="NCBI Taxonomy" id="376703"/>
    <lineage>
        <taxon>Eukaryota</taxon>
        <taxon>Fungi</taxon>
        <taxon>Dikarya</taxon>
        <taxon>Basidiomycota</taxon>
        <taxon>Agaricomycotina</taxon>
        <taxon>Agaricomycetes</taxon>
        <taxon>Russulales</taxon>
        <taxon>Russulaceae</taxon>
        <taxon>Multifurca</taxon>
    </lineage>
</organism>
<accession>A0AAD4M5X0</accession>
<comment type="caution">
    <text evidence="2">The sequence shown here is derived from an EMBL/GenBank/DDBJ whole genome shotgun (WGS) entry which is preliminary data.</text>
</comment>
<name>A0AAD4M5X0_9AGAM</name>